<dbReference type="Gene3D" id="3.40.50.150">
    <property type="entry name" value="Vaccinia Virus protein VP39"/>
    <property type="match status" value="1"/>
</dbReference>
<evidence type="ECO:0000313" key="2">
    <source>
        <dbReference type="EMBL" id="QLG87878.1"/>
    </source>
</evidence>
<proteinExistence type="predicted"/>
<evidence type="ECO:0000313" key="3">
    <source>
        <dbReference type="Proteomes" id="UP000509597"/>
    </source>
</evidence>
<keyword evidence="3" id="KW-1185">Reference proteome</keyword>
<feature type="transmembrane region" description="Helical" evidence="1">
    <location>
        <begin position="7"/>
        <end position="26"/>
    </location>
</feature>
<keyword evidence="1" id="KW-0472">Membrane</keyword>
<reference evidence="2 3" key="1">
    <citation type="submission" date="2020-07" db="EMBL/GenBank/DDBJ databases">
        <title>Complete genome sequence of Chitinibacter sp. 2T18.</title>
        <authorList>
            <person name="Bae J.-W."/>
            <person name="Choi J.-W."/>
        </authorList>
    </citation>
    <scope>NUCLEOTIDE SEQUENCE [LARGE SCALE GENOMIC DNA]</scope>
    <source>
        <strain evidence="2 3">2T18</strain>
    </source>
</reference>
<dbReference type="InterPro" id="IPR029063">
    <property type="entry name" value="SAM-dependent_MTases_sf"/>
</dbReference>
<keyword evidence="1" id="KW-1133">Transmembrane helix</keyword>
<protein>
    <submittedName>
        <fullName evidence="2">Class I SAM-dependent methyltransferase</fullName>
    </submittedName>
</protein>
<keyword evidence="2" id="KW-0808">Transferase</keyword>
<accession>A0A7H9BI47</accession>
<organism evidence="2 3">
    <name type="scientific">Chitinibacter bivalviorum</name>
    <dbReference type="NCBI Taxonomy" id="2739434"/>
    <lineage>
        <taxon>Bacteria</taxon>
        <taxon>Pseudomonadati</taxon>
        <taxon>Pseudomonadota</taxon>
        <taxon>Betaproteobacteria</taxon>
        <taxon>Neisseriales</taxon>
        <taxon>Chitinibacteraceae</taxon>
        <taxon>Chitinibacter</taxon>
    </lineage>
</organism>
<feature type="transmembrane region" description="Helical" evidence="1">
    <location>
        <begin position="78"/>
        <end position="96"/>
    </location>
</feature>
<dbReference type="GO" id="GO:0032259">
    <property type="term" value="P:methylation"/>
    <property type="evidence" value="ECO:0007669"/>
    <property type="project" value="UniProtKB-KW"/>
</dbReference>
<dbReference type="RefSeq" id="WP_179357958.1">
    <property type="nucleotide sequence ID" value="NZ_CP058627.1"/>
</dbReference>
<feature type="transmembrane region" description="Helical" evidence="1">
    <location>
        <begin position="55"/>
        <end position="72"/>
    </location>
</feature>
<dbReference type="EMBL" id="CP058627">
    <property type="protein sequence ID" value="QLG87878.1"/>
    <property type="molecule type" value="Genomic_DNA"/>
</dbReference>
<dbReference type="KEGG" id="chiz:HQ393_06165"/>
<gene>
    <name evidence="2" type="ORF">HQ393_06165</name>
</gene>
<keyword evidence="1" id="KW-0812">Transmembrane</keyword>
<dbReference type="Proteomes" id="UP000509597">
    <property type="component" value="Chromosome"/>
</dbReference>
<dbReference type="GO" id="GO:0008168">
    <property type="term" value="F:methyltransferase activity"/>
    <property type="evidence" value="ECO:0007669"/>
    <property type="project" value="UniProtKB-KW"/>
</dbReference>
<sequence>MILKIKPWLRFVLIQSLGTLFFFGWLVHAVTIPAGLLSVSILSAIFAKFLHDEPWWVFIHGLFLPIVIVALSLELPSYVYLIAFVITWLLFGQVASSRVPLFLSESQALAALNELIPENARFLDVGAGTGRVLANLCLKRKDLKLFGVENAFLPWLIGKFSLPVGVHWSLKSYQAIDFSDFDCIYAYLSPAAMPELWRKAQQEMKPGALLISNSFEIQNHLPVQTVELDDWKNGKLLIWQM</sequence>
<keyword evidence="2" id="KW-0489">Methyltransferase</keyword>
<dbReference type="AlphaFoldDB" id="A0A7H9BI47"/>
<evidence type="ECO:0000256" key="1">
    <source>
        <dbReference type="SAM" id="Phobius"/>
    </source>
</evidence>
<name>A0A7H9BI47_9NEIS</name>
<dbReference type="SUPFAM" id="SSF53335">
    <property type="entry name" value="S-adenosyl-L-methionine-dependent methyltransferases"/>
    <property type="match status" value="1"/>
</dbReference>